<dbReference type="Proteomes" id="UP001320159">
    <property type="component" value="Unassembled WGS sequence"/>
</dbReference>
<dbReference type="Pfam" id="PF04432">
    <property type="entry name" value="FrhB_FdhB_C"/>
    <property type="match status" value="1"/>
</dbReference>
<evidence type="ECO:0000256" key="4">
    <source>
        <dbReference type="ARBA" id="ARBA00023004"/>
    </source>
</evidence>
<keyword evidence="3 8" id="KW-0560">Oxidoreductase</keyword>
<dbReference type="GO" id="GO:0046872">
    <property type="term" value="F:metal ion binding"/>
    <property type="evidence" value="ECO:0007669"/>
    <property type="project" value="UniProtKB-KW"/>
</dbReference>
<keyword evidence="4" id="KW-0408">Iron</keyword>
<comment type="caution">
    <text evidence="8">The sequence shown here is derived from an EMBL/GenBank/DDBJ whole genome shotgun (WGS) entry which is preliminary data.</text>
</comment>
<keyword evidence="5" id="KW-0411">Iron-sulfur</keyword>
<accession>A0AAP2RF19</accession>
<name>A0AAP2RF19_9EURY</name>
<dbReference type="NCBIfam" id="NF006807">
    <property type="entry name" value="PRK09325.1"/>
    <property type="match status" value="1"/>
</dbReference>
<dbReference type="GO" id="GO:0051536">
    <property type="term" value="F:iron-sulfur cluster binding"/>
    <property type="evidence" value="ECO:0007669"/>
    <property type="project" value="UniProtKB-KW"/>
</dbReference>
<evidence type="ECO:0000313" key="9">
    <source>
        <dbReference type="Proteomes" id="UP001320159"/>
    </source>
</evidence>
<dbReference type="EC" id="1.12.98.1" evidence="8"/>
<sequence length="287" mass="31646">MGYRGFGRYKEALAAKTMDPKIMSVGQDGGVTTALLCYSIDNGIIDGAVLTRKSGPKWVPEQVIATSKKEIIECTGSIYALSPNMYKLKDAVREYALEKVGYVGLPCQIDALRKMQLYPFGARGIGERIALALGIFCSENFHMEGLRTIIEGYCKMPIEDVNKMHITKGKFMVEGKKHAEVGMKKASRYAQDGDSVCPDLVAEYADISIGSIGSEEGWNTVFLRTRKGIDTFYGAVSAGYIETDDINKAKPGLELLEKLALSKKAAAKENIEKRKAMGLFVTRDQYY</sequence>
<dbReference type="GO" id="GO:0050454">
    <property type="term" value="F:coenzyme F420 hydrogenase activity"/>
    <property type="evidence" value="ECO:0007669"/>
    <property type="project" value="UniProtKB-EC"/>
</dbReference>
<organism evidence="8 9">
    <name type="scientific">Methanooceanicella nereidis</name>
    <dbReference type="NCBI Taxonomy" id="2052831"/>
    <lineage>
        <taxon>Archaea</taxon>
        <taxon>Methanobacteriati</taxon>
        <taxon>Methanobacteriota</taxon>
        <taxon>Stenosarchaea group</taxon>
        <taxon>Methanomicrobia</taxon>
        <taxon>Methanocellales</taxon>
        <taxon>Methanocellaceae</taxon>
        <taxon>Methanooceanicella</taxon>
    </lineage>
</organism>
<gene>
    <name evidence="8" type="ORF">CUJ83_14135</name>
</gene>
<proteinExistence type="predicted"/>
<evidence type="ECO:0000256" key="2">
    <source>
        <dbReference type="ARBA" id="ARBA00022723"/>
    </source>
</evidence>
<dbReference type="Gene3D" id="3.10.450.750">
    <property type="match status" value="1"/>
</dbReference>
<evidence type="ECO:0000259" key="7">
    <source>
        <dbReference type="Pfam" id="PF04432"/>
    </source>
</evidence>
<feature type="domain" description="Coenzyme F420 hydrogenase/dehydrogenase beta subunit C-terminal" evidence="7">
    <location>
        <begin position="98"/>
        <end position="248"/>
    </location>
</feature>
<dbReference type="Pfam" id="PF04422">
    <property type="entry name" value="FrhB_FdhB_N"/>
    <property type="match status" value="1"/>
</dbReference>
<dbReference type="InterPro" id="IPR007525">
    <property type="entry name" value="FrhB_FdhB_C"/>
</dbReference>
<comment type="cofactor">
    <cofactor evidence="1">
        <name>FAD</name>
        <dbReference type="ChEBI" id="CHEBI:57692"/>
    </cofactor>
</comment>
<dbReference type="GO" id="GO:0052592">
    <property type="term" value="F:oxidoreductase activity, acting on CH or CH2 groups, with an iron-sulfur protein as acceptor"/>
    <property type="evidence" value="ECO:0007669"/>
    <property type="project" value="TreeGrafter"/>
</dbReference>
<protein>
    <submittedName>
        <fullName evidence="8">Coenzyme F420 hydrogenase subunit beta</fullName>
        <ecNumber evidence="8">1.12.98.1</ecNumber>
    </submittedName>
</protein>
<evidence type="ECO:0000259" key="6">
    <source>
        <dbReference type="Pfam" id="PF04422"/>
    </source>
</evidence>
<dbReference type="InterPro" id="IPR045220">
    <property type="entry name" value="FRHB/FDHB/HCAR-like"/>
</dbReference>
<keyword evidence="2" id="KW-0479">Metal-binding</keyword>
<dbReference type="PANTHER" id="PTHR31332">
    <property type="entry name" value="7-HYDROXYMETHYL CHLOROPHYLL A REDUCTASE, CHLOROPLASTIC"/>
    <property type="match status" value="1"/>
</dbReference>
<evidence type="ECO:0000256" key="3">
    <source>
        <dbReference type="ARBA" id="ARBA00023002"/>
    </source>
</evidence>
<dbReference type="PANTHER" id="PTHR31332:SF6">
    <property type="entry name" value="FORMATE DEHYDROGENASE SUBUNIT BETA"/>
    <property type="match status" value="1"/>
</dbReference>
<evidence type="ECO:0000313" key="8">
    <source>
        <dbReference type="EMBL" id="MCD1296138.1"/>
    </source>
</evidence>
<keyword evidence="9" id="KW-1185">Reference proteome</keyword>
<dbReference type="InterPro" id="IPR007516">
    <property type="entry name" value="Co_F420_Hydgase/DH_bsu_N"/>
</dbReference>
<reference evidence="8 9" key="1">
    <citation type="submission" date="2017-11" db="EMBL/GenBank/DDBJ databases">
        <title>Isolation and Characterization of Family Methanocellaceae Species from Potential Methane Hydrate Area Offshore Southwestern Taiwan.</title>
        <authorList>
            <person name="Zhang W.-L."/>
            <person name="Chen W.-C."/>
            <person name="Lai M.-C."/>
            <person name="Chen S.-C."/>
        </authorList>
    </citation>
    <scope>NUCLEOTIDE SEQUENCE [LARGE SCALE GENOMIC DNA]</scope>
    <source>
        <strain evidence="8 9">CWC-04</strain>
    </source>
</reference>
<dbReference type="AlphaFoldDB" id="A0AAP2RF19"/>
<dbReference type="EMBL" id="PGCK01000014">
    <property type="protein sequence ID" value="MCD1296138.1"/>
    <property type="molecule type" value="Genomic_DNA"/>
</dbReference>
<evidence type="ECO:0000256" key="1">
    <source>
        <dbReference type="ARBA" id="ARBA00001974"/>
    </source>
</evidence>
<feature type="domain" description="Coenzyme F420 hydrogenase/dehydrogenase beta subunit N-terminal" evidence="6">
    <location>
        <begin position="13"/>
        <end position="87"/>
    </location>
</feature>
<evidence type="ECO:0000256" key="5">
    <source>
        <dbReference type="ARBA" id="ARBA00023014"/>
    </source>
</evidence>